<name>A0A2T4IFM8_9RHOO</name>
<evidence type="ECO:0000256" key="9">
    <source>
        <dbReference type="ARBA" id="ARBA00022989"/>
    </source>
</evidence>
<dbReference type="Pfam" id="PF02687">
    <property type="entry name" value="FtsX"/>
    <property type="match status" value="1"/>
</dbReference>
<dbReference type="NCBIfam" id="TIGR00439">
    <property type="entry name" value="FtsX_Gneg"/>
    <property type="match status" value="1"/>
</dbReference>
<dbReference type="Gene3D" id="3.30.70.3040">
    <property type="match status" value="1"/>
</dbReference>
<accession>A0A2T4IFM8</accession>
<proteinExistence type="inferred from homology"/>
<evidence type="ECO:0000256" key="7">
    <source>
        <dbReference type="ARBA" id="ARBA00022618"/>
    </source>
</evidence>
<evidence type="ECO:0000256" key="2">
    <source>
        <dbReference type="ARBA" id="ARBA00007379"/>
    </source>
</evidence>
<evidence type="ECO:0000256" key="12">
    <source>
        <dbReference type="PIRNR" id="PIRNR003097"/>
    </source>
</evidence>
<dbReference type="Proteomes" id="UP000241193">
    <property type="component" value="Unassembled WGS sequence"/>
</dbReference>
<dbReference type="GO" id="GO:0032153">
    <property type="term" value="C:cell division site"/>
    <property type="evidence" value="ECO:0007669"/>
    <property type="project" value="TreeGrafter"/>
</dbReference>
<feature type="domain" description="ABC3 transporter permease C-terminal" evidence="14">
    <location>
        <begin position="176"/>
        <end position="293"/>
    </location>
</feature>
<keyword evidence="6 12" id="KW-0997">Cell inner membrane</keyword>
<evidence type="ECO:0000256" key="11">
    <source>
        <dbReference type="ARBA" id="ARBA00023306"/>
    </source>
</evidence>
<dbReference type="PANTHER" id="PTHR47755">
    <property type="entry name" value="CELL DIVISION PROTEIN FTSX"/>
    <property type="match status" value="1"/>
</dbReference>
<comment type="subunit">
    <text evidence="3">Forms a membrane-associated complex with FtsE.</text>
</comment>
<comment type="similarity">
    <text evidence="2 12">Belongs to the ABC-4 integral membrane protein family. FtsX subfamily.</text>
</comment>
<dbReference type="GO" id="GO:0051301">
    <property type="term" value="P:cell division"/>
    <property type="evidence" value="ECO:0007669"/>
    <property type="project" value="UniProtKB-KW"/>
</dbReference>
<keyword evidence="5 12" id="KW-1003">Cell membrane</keyword>
<evidence type="ECO:0000256" key="8">
    <source>
        <dbReference type="ARBA" id="ARBA00022692"/>
    </source>
</evidence>
<dbReference type="RefSeq" id="WP_107492991.1">
    <property type="nucleotide sequence ID" value="NZ_PZKC01000005.1"/>
</dbReference>
<keyword evidence="10 12" id="KW-0472">Membrane</keyword>
<feature type="transmembrane region" description="Helical" evidence="13">
    <location>
        <begin position="173"/>
        <end position="193"/>
    </location>
</feature>
<dbReference type="InterPro" id="IPR004513">
    <property type="entry name" value="FtsX"/>
</dbReference>
<feature type="transmembrane region" description="Helical" evidence="13">
    <location>
        <begin position="221"/>
        <end position="244"/>
    </location>
</feature>
<dbReference type="EMBL" id="PZKC01000005">
    <property type="protein sequence ID" value="PTD96590.1"/>
    <property type="molecule type" value="Genomic_DNA"/>
</dbReference>
<evidence type="ECO:0000313" key="16">
    <source>
        <dbReference type="EMBL" id="PTD96590.1"/>
    </source>
</evidence>
<keyword evidence="9 13" id="KW-1133">Transmembrane helix</keyword>
<evidence type="ECO:0000256" key="5">
    <source>
        <dbReference type="ARBA" id="ARBA00022475"/>
    </source>
</evidence>
<sequence length="301" mass="31749">MTNWFYLHWRAFAQACSRLLAQPLSTALSALVVGIALSLPAGGYLVLDNIAGLARGVSGAPEISVFMAPEAAAAQVRAVRQKLDADVRVARHRFVPRDEALAQLERAGLGDVLGGLASNPLPDAFIVVPLGEDPELFDALAGELRALSGVAHVQLDSEWVKRLHALLGLGKTAVLVLAALLGVALVIVTFNTIRLQILTQRAEIEVSRLLGATDLFICRPFYWFGCLQGLLGGLVALGTVWAVVQALRAPVQGLAETYGTVFVLSGPQAPEAAAILGFAAVLGWMGSAISVRRHLAGDRPG</sequence>
<feature type="transmembrane region" description="Helical" evidence="13">
    <location>
        <begin position="272"/>
        <end position="291"/>
    </location>
</feature>
<dbReference type="PANTHER" id="PTHR47755:SF1">
    <property type="entry name" value="CELL DIVISION PROTEIN FTSX"/>
    <property type="match status" value="1"/>
</dbReference>
<organism evidence="16 17">
    <name type="scientific">Pseudothauera lacus</name>
    <dbReference type="NCBI Taxonomy" id="2136175"/>
    <lineage>
        <taxon>Bacteria</taxon>
        <taxon>Pseudomonadati</taxon>
        <taxon>Pseudomonadota</taxon>
        <taxon>Betaproteobacteria</taxon>
        <taxon>Rhodocyclales</taxon>
        <taxon>Zoogloeaceae</taxon>
        <taxon>Pseudothauera</taxon>
    </lineage>
</organism>
<dbReference type="OrthoDB" id="9813411at2"/>
<dbReference type="InterPro" id="IPR003838">
    <property type="entry name" value="ABC3_permease_C"/>
</dbReference>
<keyword evidence="8 13" id="KW-0812">Transmembrane</keyword>
<feature type="domain" description="FtsX extracellular" evidence="15">
    <location>
        <begin position="62"/>
        <end position="153"/>
    </location>
</feature>
<dbReference type="GO" id="GO:0005886">
    <property type="term" value="C:plasma membrane"/>
    <property type="evidence" value="ECO:0007669"/>
    <property type="project" value="UniProtKB-SubCell"/>
</dbReference>
<keyword evidence="11 12" id="KW-0131">Cell cycle</keyword>
<dbReference type="PIRSF" id="PIRSF003097">
    <property type="entry name" value="FtsX"/>
    <property type="match status" value="1"/>
</dbReference>
<evidence type="ECO:0000256" key="3">
    <source>
        <dbReference type="ARBA" id="ARBA00011160"/>
    </source>
</evidence>
<reference evidence="16 17" key="2">
    <citation type="submission" date="2018-04" db="EMBL/GenBank/DDBJ databases">
        <title>Thauera lacus sp. nov., isolated from an saline lake in Inner Mongolia, China.</title>
        <authorList>
            <person name="Liang Q.-Y."/>
        </authorList>
    </citation>
    <scope>NUCLEOTIDE SEQUENCE [LARGE SCALE GENOMIC DNA]</scope>
    <source>
        <strain evidence="16 17">D20</strain>
    </source>
</reference>
<keyword evidence="7 12" id="KW-0132">Cell division</keyword>
<gene>
    <name evidence="16" type="ORF">C8261_07155</name>
</gene>
<evidence type="ECO:0000256" key="13">
    <source>
        <dbReference type="SAM" id="Phobius"/>
    </source>
</evidence>
<dbReference type="InterPro" id="IPR040690">
    <property type="entry name" value="FtsX_ECD"/>
</dbReference>
<evidence type="ECO:0000259" key="15">
    <source>
        <dbReference type="Pfam" id="PF18075"/>
    </source>
</evidence>
<comment type="caution">
    <text evidence="16">The sequence shown here is derived from an EMBL/GenBank/DDBJ whole genome shotgun (WGS) entry which is preliminary data.</text>
</comment>
<evidence type="ECO:0000256" key="10">
    <source>
        <dbReference type="ARBA" id="ARBA00023136"/>
    </source>
</evidence>
<evidence type="ECO:0000256" key="4">
    <source>
        <dbReference type="ARBA" id="ARBA00021907"/>
    </source>
</evidence>
<reference evidence="16 17" key="1">
    <citation type="submission" date="2018-03" db="EMBL/GenBank/DDBJ databases">
        <authorList>
            <person name="Keele B.F."/>
        </authorList>
    </citation>
    <scope>NUCLEOTIDE SEQUENCE [LARGE SCALE GENOMIC DNA]</scope>
    <source>
        <strain evidence="16 17">D20</strain>
    </source>
</reference>
<evidence type="ECO:0000256" key="6">
    <source>
        <dbReference type="ARBA" id="ARBA00022519"/>
    </source>
</evidence>
<protein>
    <recommendedName>
        <fullName evidence="4 12">Cell division protein FtsX</fullName>
    </recommendedName>
</protein>
<evidence type="ECO:0000259" key="14">
    <source>
        <dbReference type="Pfam" id="PF02687"/>
    </source>
</evidence>
<comment type="subcellular location">
    <subcellularLocation>
        <location evidence="1">Cell inner membrane</location>
        <topology evidence="1">Multi-pass membrane protein</topology>
    </subcellularLocation>
</comment>
<dbReference type="Pfam" id="PF18075">
    <property type="entry name" value="FtsX_ECD"/>
    <property type="match status" value="1"/>
</dbReference>
<dbReference type="InterPro" id="IPR047590">
    <property type="entry name" value="FtsX_proteobact-type"/>
</dbReference>
<evidence type="ECO:0000256" key="1">
    <source>
        <dbReference type="ARBA" id="ARBA00004429"/>
    </source>
</evidence>
<dbReference type="AlphaFoldDB" id="A0A2T4IFM8"/>
<comment type="function">
    <text evidence="12">Part of the ABC transporter FtsEX involved in cellular division.</text>
</comment>
<feature type="transmembrane region" description="Helical" evidence="13">
    <location>
        <begin position="27"/>
        <end position="47"/>
    </location>
</feature>
<evidence type="ECO:0000313" key="17">
    <source>
        <dbReference type="Proteomes" id="UP000241193"/>
    </source>
</evidence>
<keyword evidence="17" id="KW-1185">Reference proteome</keyword>